<dbReference type="AlphaFoldDB" id="A0A9X0AM54"/>
<dbReference type="OrthoDB" id="3543220at2759"/>
<dbReference type="EMBL" id="JAPEIS010000006">
    <property type="protein sequence ID" value="KAJ8065347.1"/>
    <property type="molecule type" value="Genomic_DNA"/>
</dbReference>
<sequence>MAQSSCGHTGSGQENMALEAQIDTGSTSLLQYMSFTFPPTSANQICTLAATFPFFESQYLGWSFSSPVPPALDIFLISPLSDSSSIIPPTWTSTYFPTNSAPAQYFGTLTPIVRLDTTANSIPCPENSVLSFVFRFAEVVVGDKAVDDVWSQYPAGLSGGFPMTGVYMTVC</sequence>
<reference evidence="1" key="1">
    <citation type="submission" date="2022-11" db="EMBL/GenBank/DDBJ databases">
        <title>Genome Resource of Sclerotinia nivalis Strain SnTB1, a Plant Pathogen Isolated from American Ginseng.</title>
        <authorList>
            <person name="Fan S."/>
        </authorList>
    </citation>
    <scope>NUCLEOTIDE SEQUENCE</scope>
    <source>
        <strain evidence="1">SnTB1</strain>
    </source>
</reference>
<evidence type="ECO:0000313" key="1">
    <source>
        <dbReference type="EMBL" id="KAJ8065347.1"/>
    </source>
</evidence>
<protein>
    <recommendedName>
        <fullName evidence="3">Ubiquitin 3 binding protein But2 C-terminal domain-containing protein</fullName>
    </recommendedName>
</protein>
<evidence type="ECO:0000313" key="2">
    <source>
        <dbReference type="Proteomes" id="UP001152300"/>
    </source>
</evidence>
<accession>A0A9X0AM54</accession>
<keyword evidence="2" id="KW-1185">Reference proteome</keyword>
<name>A0A9X0AM54_9HELO</name>
<proteinExistence type="predicted"/>
<organism evidence="1 2">
    <name type="scientific">Sclerotinia nivalis</name>
    <dbReference type="NCBI Taxonomy" id="352851"/>
    <lineage>
        <taxon>Eukaryota</taxon>
        <taxon>Fungi</taxon>
        <taxon>Dikarya</taxon>
        <taxon>Ascomycota</taxon>
        <taxon>Pezizomycotina</taxon>
        <taxon>Leotiomycetes</taxon>
        <taxon>Helotiales</taxon>
        <taxon>Sclerotiniaceae</taxon>
        <taxon>Sclerotinia</taxon>
    </lineage>
</organism>
<dbReference type="Proteomes" id="UP001152300">
    <property type="component" value="Unassembled WGS sequence"/>
</dbReference>
<evidence type="ECO:0008006" key="3">
    <source>
        <dbReference type="Google" id="ProtNLM"/>
    </source>
</evidence>
<gene>
    <name evidence="1" type="ORF">OCU04_006035</name>
</gene>
<comment type="caution">
    <text evidence="1">The sequence shown here is derived from an EMBL/GenBank/DDBJ whole genome shotgun (WGS) entry which is preliminary data.</text>
</comment>